<keyword evidence="2" id="KW-0326">Glycosidase</keyword>
<proteinExistence type="predicted"/>
<dbReference type="GO" id="GO:0005829">
    <property type="term" value="C:cytosol"/>
    <property type="evidence" value="ECO:0007669"/>
    <property type="project" value="TreeGrafter"/>
</dbReference>
<evidence type="ECO:0000256" key="1">
    <source>
        <dbReference type="ARBA" id="ARBA00022801"/>
    </source>
</evidence>
<dbReference type="InterPro" id="IPR023186">
    <property type="entry name" value="IUNH"/>
</dbReference>
<dbReference type="GO" id="GO:0006152">
    <property type="term" value="P:purine nucleoside catabolic process"/>
    <property type="evidence" value="ECO:0007669"/>
    <property type="project" value="TreeGrafter"/>
</dbReference>
<dbReference type="Proteomes" id="UP000242972">
    <property type="component" value="Unassembled WGS sequence"/>
</dbReference>
<name>A0A2T2XFT8_9FIRM</name>
<evidence type="ECO:0000256" key="2">
    <source>
        <dbReference type="ARBA" id="ARBA00023295"/>
    </source>
</evidence>
<evidence type="ECO:0000313" key="4">
    <source>
        <dbReference type="EMBL" id="PSR33374.1"/>
    </source>
</evidence>
<evidence type="ECO:0000313" key="5">
    <source>
        <dbReference type="Proteomes" id="UP000242972"/>
    </source>
</evidence>
<dbReference type="PANTHER" id="PTHR12304:SF4">
    <property type="entry name" value="URIDINE NUCLEOSIDASE"/>
    <property type="match status" value="1"/>
</dbReference>
<dbReference type="PANTHER" id="PTHR12304">
    <property type="entry name" value="INOSINE-URIDINE PREFERRING NUCLEOSIDE HYDROLASE"/>
    <property type="match status" value="1"/>
</dbReference>
<dbReference type="Gene3D" id="3.90.245.10">
    <property type="entry name" value="Ribonucleoside hydrolase-like"/>
    <property type="match status" value="1"/>
</dbReference>
<dbReference type="InterPro" id="IPR001910">
    <property type="entry name" value="Inosine/uridine_hydrolase_dom"/>
</dbReference>
<evidence type="ECO:0000259" key="3">
    <source>
        <dbReference type="Pfam" id="PF01156"/>
    </source>
</evidence>
<organism evidence="4 5">
    <name type="scientific">Sulfobacillus benefaciens</name>
    <dbReference type="NCBI Taxonomy" id="453960"/>
    <lineage>
        <taxon>Bacteria</taxon>
        <taxon>Bacillati</taxon>
        <taxon>Bacillota</taxon>
        <taxon>Clostridia</taxon>
        <taxon>Eubacteriales</taxon>
        <taxon>Clostridiales Family XVII. Incertae Sedis</taxon>
        <taxon>Sulfobacillus</taxon>
    </lineage>
</organism>
<dbReference type="SUPFAM" id="SSF53590">
    <property type="entry name" value="Nucleoside hydrolase"/>
    <property type="match status" value="1"/>
</dbReference>
<dbReference type="AlphaFoldDB" id="A0A2T2XFT8"/>
<sequence length="305" mass="33580">MASSVYLDMDPGHDDALALLVALALMPVRGLTTVAGNQTGDKTYLNARRILFLANQLHLPVAPGYNRPLFRNLVTAAHVHGQSGLDGYEFPEISPPDRSMDAMQFLEIAFAKEQEPVVWIATGPLTNVAAFLIGHPHLHQKISQIAFMGGSLSGGNITPYAEFNTYVDPDAAAYVVGCGIPITMVGLDVTHKALLAQKDLERFRCLKPPIGEMLYRLFTFFAGHEPNAGDRGMPIHDVLAIAAIANPGVFTWEKISLHIERCDEKRRGATEIKRPGSGYPEIKVAVDIDVSGFFEWFWQSLVYYQ</sequence>
<dbReference type="GO" id="GO:0008477">
    <property type="term" value="F:purine nucleosidase activity"/>
    <property type="evidence" value="ECO:0007669"/>
    <property type="project" value="TreeGrafter"/>
</dbReference>
<dbReference type="InterPro" id="IPR036452">
    <property type="entry name" value="Ribo_hydro-like"/>
</dbReference>
<gene>
    <name evidence="4" type="ORF">C7B46_09965</name>
</gene>
<feature type="domain" description="Inosine/uridine-preferring nucleoside hydrolase" evidence="3">
    <location>
        <begin position="5"/>
        <end position="295"/>
    </location>
</feature>
<keyword evidence="1" id="KW-0378">Hydrolase</keyword>
<reference evidence="4 5" key="1">
    <citation type="journal article" date="2014" name="BMC Genomics">
        <title>Comparison of environmental and isolate Sulfobacillus genomes reveals diverse carbon, sulfur, nitrogen, and hydrogen metabolisms.</title>
        <authorList>
            <person name="Justice N.B."/>
            <person name="Norman A."/>
            <person name="Brown C.T."/>
            <person name="Singh A."/>
            <person name="Thomas B.C."/>
            <person name="Banfield J.F."/>
        </authorList>
    </citation>
    <scope>NUCLEOTIDE SEQUENCE [LARGE SCALE GENOMIC DNA]</scope>
    <source>
        <strain evidence="4">AMDSBA4</strain>
    </source>
</reference>
<dbReference type="Pfam" id="PF01156">
    <property type="entry name" value="IU_nuc_hydro"/>
    <property type="match status" value="1"/>
</dbReference>
<protein>
    <submittedName>
        <fullName evidence="4">Ribosylpyrimidine nucleosidase</fullName>
    </submittedName>
</protein>
<accession>A0A2T2XFT8</accession>
<comment type="caution">
    <text evidence="4">The sequence shown here is derived from an EMBL/GenBank/DDBJ whole genome shotgun (WGS) entry which is preliminary data.</text>
</comment>
<dbReference type="EMBL" id="PXYW01000021">
    <property type="protein sequence ID" value="PSR33374.1"/>
    <property type="molecule type" value="Genomic_DNA"/>
</dbReference>